<evidence type="ECO:0000313" key="3">
    <source>
        <dbReference type="EMBL" id="AMO94410.1"/>
    </source>
</evidence>
<organism evidence="3">
    <name type="scientific">Collimonas fungivorans</name>
    <dbReference type="NCBI Taxonomy" id="158899"/>
    <lineage>
        <taxon>Bacteria</taxon>
        <taxon>Pseudomonadati</taxon>
        <taxon>Pseudomonadota</taxon>
        <taxon>Betaproteobacteria</taxon>
        <taxon>Burkholderiales</taxon>
        <taxon>Oxalobacteraceae</taxon>
        <taxon>Collimonas</taxon>
    </lineage>
</organism>
<dbReference type="PANTHER" id="PTHR36453">
    <property type="entry name" value="SECRETED PROTEIN-RELATED"/>
    <property type="match status" value="1"/>
</dbReference>
<feature type="region of interest" description="Disordered" evidence="1">
    <location>
        <begin position="37"/>
        <end position="103"/>
    </location>
</feature>
<evidence type="ECO:0000256" key="1">
    <source>
        <dbReference type="SAM" id="MobiDB-lite"/>
    </source>
</evidence>
<evidence type="ECO:0000259" key="2">
    <source>
        <dbReference type="SMART" id="SM00228"/>
    </source>
</evidence>
<dbReference type="InterPro" id="IPR011050">
    <property type="entry name" value="Pectin_lyase_fold/virulence"/>
</dbReference>
<dbReference type="InterPro" id="IPR012334">
    <property type="entry name" value="Pectin_lyas_fold"/>
</dbReference>
<dbReference type="SMART" id="SM00228">
    <property type="entry name" value="PDZ"/>
    <property type="match status" value="1"/>
</dbReference>
<evidence type="ECO:0000313" key="4">
    <source>
        <dbReference type="Proteomes" id="UP000072421"/>
    </source>
</evidence>
<dbReference type="AlphaFoldDB" id="A0A127P9B4"/>
<feature type="compositionally biased region" description="Low complexity" evidence="1">
    <location>
        <begin position="78"/>
        <end position="103"/>
    </location>
</feature>
<dbReference type="Gene3D" id="2.30.42.10">
    <property type="match status" value="1"/>
</dbReference>
<gene>
    <name evidence="3" type="ORF">CFter6_1708</name>
</gene>
<proteinExistence type="predicted"/>
<dbReference type="InterPro" id="IPR006626">
    <property type="entry name" value="PbH1"/>
</dbReference>
<feature type="domain" description="PDZ" evidence="2">
    <location>
        <begin position="774"/>
        <end position="861"/>
    </location>
</feature>
<dbReference type="Proteomes" id="UP000072421">
    <property type="component" value="Chromosome"/>
</dbReference>
<dbReference type="PATRIC" id="fig|158899.10.peg.1718"/>
<sequence length="995" mass="104310">MNLDEKRNFLAMPVHVFLYISIAFALGACGSGDSIPSGQTVNSTPDSVAPSTTPPNTTPPGTTSPSTTPPVVTPPVTTPSDPAATPTAIYVSPSGSDAASGDKSAPKATLAAAVSSAIKANLKEVIVEDGTHYLAQPLLLGPSASGIFIHADSGTHPVVSGARPLSGLTWTTYKGNIMQASVSGAAFDQLFVNGAGQVRARYPNYQPGATVVFNGFASQAAIQARAAAWKSPAGGFLHSMMNAAWSDQNQNILGVNANGTLKLSSPIGNNRLSQGTDTSTEYVENIFEELDVPGEWFYNTQTATLYFYPPAGVDLKSAKFEGTALENLINIQGTEANPAQNIHIDGLTFTATSHTFMKTTEPLLRSDWTIYRSGAVLTEGASNIEISNNVFQGLGGNAIFVSGYNRNINIHTNEIYNIGASAIAFVGRPDAVRSSTAANAVPPMNYNTAANYASLDMTKGPKSNNYPSGSFASDNLIHDIGTKEKQVAGVEISMASKITVQHNSIYNTPRAGINIGDGTWGGHLIAYNDVFNTVLETGDHGAFNAWGRDRYWSPDSNAMTAEMLKNPTIWNLDAVDQTVIQNNRFRCDRGWDIDFDDGTSNYLVQNNVLLSGGKTIANDLKGGLKFREGFMRIGSNNIILNNSFYPQVWFAGSGDVFQHNIVMGAHQPAILSNFGKTVNSNLFMTNADLVASQNISPGSWETASAVGNPLFTSAATGDYSVPANSPAVTNIGFVSFATNQFGVQNAALKAKAQTPALPVLDFGGSATPTSDKTTLIGATIESITTVAQQSAAGLPTVQGVLVDAVQAGSPAATSGLLAGDAIIGSVAGGKSTPVNTVKDLINAYNAAGSSGSLTLTIYRNQQPMTLTLAFQIIYNDDWAGIAYTGGWKYSSNRNQASGDYNFDVHYTTTDGDSATITFTGTGIAVLGPTDVNAAVTATALLDGATTSSIAIPAAAKYTAQQPMITLSKLAAGTHTLKITKNSGIYLQIDAVTIDK</sequence>
<dbReference type="EMBL" id="CP013232">
    <property type="protein sequence ID" value="AMO94410.1"/>
    <property type="molecule type" value="Genomic_DNA"/>
</dbReference>
<accession>A0A127P9B4</accession>
<feature type="compositionally biased region" description="Polar residues" evidence="1">
    <location>
        <begin position="37"/>
        <end position="46"/>
    </location>
</feature>
<dbReference type="PANTHER" id="PTHR36453:SF1">
    <property type="entry name" value="RIGHT HANDED BETA HELIX DOMAIN-CONTAINING PROTEIN"/>
    <property type="match status" value="1"/>
</dbReference>
<feature type="compositionally biased region" description="Pro residues" evidence="1">
    <location>
        <begin position="67"/>
        <end position="77"/>
    </location>
</feature>
<dbReference type="InterPro" id="IPR001478">
    <property type="entry name" value="PDZ"/>
</dbReference>
<dbReference type="SMART" id="SM00710">
    <property type="entry name" value="PbH1"/>
    <property type="match status" value="4"/>
</dbReference>
<dbReference type="Gene3D" id="2.60.120.260">
    <property type="entry name" value="Galactose-binding domain-like"/>
    <property type="match status" value="1"/>
</dbReference>
<name>A0A127P9B4_9BURK</name>
<dbReference type="Gene3D" id="2.160.20.10">
    <property type="entry name" value="Single-stranded right-handed beta-helix, Pectin lyase-like"/>
    <property type="match status" value="2"/>
</dbReference>
<protein>
    <submittedName>
        <fullName evidence="3">Right handed beta helix region family protein</fullName>
    </submittedName>
</protein>
<dbReference type="SUPFAM" id="SSF51126">
    <property type="entry name" value="Pectin lyase-like"/>
    <property type="match status" value="1"/>
</dbReference>
<dbReference type="SUPFAM" id="SSF50156">
    <property type="entry name" value="PDZ domain-like"/>
    <property type="match status" value="1"/>
</dbReference>
<dbReference type="InterPro" id="IPR036034">
    <property type="entry name" value="PDZ_sf"/>
</dbReference>
<dbReference type="PROSITE" id="PS51257">
    <property type="entry name" value="PROKAR_LIPOPROTEIN"/>
    <property type="match status" value="1"/>
</dbReference>
<reference evidence="3 4" key="1">
    <citation type="submission" date="2015-11" db="EMBL/GenBank/DDBJ databases">
        <title>Exploring the genomic traits of fungus-feeding bacterial genus Collimonas.</title>
        <authorList>
            <person name="Song C."/>
            <person name="Schmidt R."/>
            <person name="de Jager V."/>
            <person name="Krzyzanowska D."/>
            <person name="Jongedijk E."/>
            <person name="Cankar K."/>
            <person name="Beekwilder J."/>
            <person name="van Veen A."/>
            <person name="de Boer W."/>
            <person name="van Veen J.A."/>
            <person name="Garbeva P."/>
        </authorList>
    </citation>
    <scope>NUCLEOTIDE SEQUENCE [LARGE SCALE GENOMIC DNA]</scope>
    <source>
        <strain evidence="3 4">Ter6</strain>
    </source>
</reference>